<dbReference type="Proteomes" id="UP000232587">
    <property type="component" value="Unassembled WGS sequence"/>
</dbReference>
<name>A0A2N0I382_9SPHN</name>
<evidence type="ECO:0008006" key="4">
    <source>
        <dbReference type="Google" id="ProtNLM"/>
    </source>
</evidence>
<dbReference type="AlphaFoldDB" id="A0A2N0I382"/>
<organism evidence="2 3">
    <name type="scientific">Novosphingobium kunmingense</name>
    <dbReference type="NCBI Taxonomy" id="1211806"/>
    <lineage>
        <taxon>Bacteria</taxon>
        <taxon>Pseudomonadati</taxon>
        <taxon>Pseudomonadota</taxon>
        <taxon>Alphaproteobacteria</taxon>
        <taxon>Sphingomonadales</taxon>
        <taxon>Sphingomonadaceae</taxon>
        <taxon>Novosphingobium</taxon>
    </lineage>
</organism>
<feature type="chain" id="PRO_5014903278" description="Lipoprotein" evidence="1">
    <location>
        <begin position="30"/>
        <end position="285"/>
    </location>
</feature>
<proteinExistence type="predicted"/>
<gene>
    <name evidence="2" type="ORF">B0I00_0863</name>
</gene>
<keyword evidence="3" id="KW-1185">Reference proteome</keyword>
<reference evidence="2 3" key="1">
    <citation type="submission" date="2017-11" db="EMBL/GenBank/DDBJ databases">
        <title>Genomic Encyclopedia of Type Strains, Phase III (KMG-III): the genomes of soil and plant-associated and newly described type strains.</title>
        <authorList>
            <person name="Whitman W."/>
        </authorList>
    </citation>
    <scope>NUCLEOTIDE SEQUENCE [LARGE SCALE GENOMIC DNA]</scope>
    <source>
        <strain evidence="2 3">CGMCC 1.12274</strain>
    </source>
</reference>
<evidence type="ECO:0000313" key="2">
    <source>
        <dbReference type="EMBL" id="PKB25658.1"/>
    </source>
</evidence>
<comment type="caution">
    <text evidence="2">The sequence shown here is derived from an EMBL/GenBank/DDBJ whole genome shotgun (WGS) entry which is preliminary data.</text>
</comment>
<dbReference type="RefSeq" id="WP_232730104.1">
    <property type="nucleotide sequence ID" value="NZ_PHUF01000002.1"/>
</dbReference>
<feature type="signal peptide" evidence="1">
    <location>
        <begin position="1"/>
        <end position="29"/>
    </location>
</feature>
<sequence>MPVKLTPKRTACAAIVAALSLLLSACLLAPGKFTSTLDLRKDGRFSFTYAGQISMLGLSKLAQMDRKGSALFEPAPCRTENQAIKRQCTPAEIAQQRKDWEAGQQAGTDKAKKDAEQARVLFGGIDPTSPRAAEEMAERLRKQAGWRSVVYKGDGLYEVDFALSGTLDHDFAFPTIERFPMANAFVVINRRADGSVRVDAPGFGPSSGSGSGLSNLAAMAAMDKARDGKLPLPELDGTFTLTTDGQILANNTEDGPRAGTTGQVLAWTITPRSGSAPTALLRLTR</sequence>
<dbReference type="EMBL" id="PHUF01000002">
    <property type="protein sequence ID" value="PKB25658.1"/>
    <property type="molecule type" value="Genomic_DNA"/>
</dbReference>
<evidence type="ECO:0000256" key="1">
    <source>
        <dbReference type="SAM" id="SignalP"/>
    </source>
</evidence>
<keyword evidence="1" id="KW-0732">Signal</keyword>
<protein>
    <recommendedName>
        <fullName evidence="4">Lipoprotein</fullName>
    </recommendedName>
</protein>
<accession>A0A2N0I382</accession>
<evidence type="ECO:0000313" key="3">
    <source>
        <dbReference type="Proteomes" id="UP000232587"/>
    </source>
</evidence>
<dbReference type="PROSITE" id="PS51257">
    <property type="entry name" value="PROKAR_LIPOPROTEIN"/>
    <property type="match status" value="1"/>
</dbReference>